<comment type="subunit">
    <text evidence="10">Interacts with small ribosomal subunit protein uS11. Not a structural component of 43S pre-ribosomes, but transiently interacts with them by binding to uS11.</text>
</comment>
<keyword evidence="12" id="KW-1185">Reference proteome</keyword>
<evidence type="ECO:0000256" key="2">
    <source>
        <dbReference type="ARBA" id="ARBA00022490"/>
    </source>
</evidence>
<dbReference type="Proteomes" id="UP000268162">
    <property type="component" value="Unassembled WGS sequence"/>
</dbReference>
<evidence type="ECO:0000256" key="9">
    <source>
        <dbReference type="ARBA" id="ARBA00023242"/>
    </source>
</evidence>
<dbReference type="EC" id="2.7.4.3" evidence="10"/>
<keyword evidence="5 10" id="KW-0808">Transferase</keyword>
<evidence type="ECO:0000256" key="8">
    <source>
        <dbReference type="ARBA" id="ARBA00022840"/>
    </source>
</evidence>
<dbReference type="GO" id="GO:0005524">
    <property type="term" value="F:ATP binding"/>
    <property type="evidence" value="ECO:0007669"/>
    <property type="project" value="UniProtKB-KW"/>
</dbReference>
<dbReference type="STRING" id="215637.A0A4P9ZSX4"/>
<dbReference type="AlphaFoldDB" id="A0A4P9ZSX4"/>
<feature type="binding site" evidence="10">
    <location>
        <position position="112"/>
    </location>
    <ligand>
        <name>ATP</name>
        <dbReference type="ChEBI" id="CHEBI:30616"/>
    </ligand>
</feature>
<evidence type="ECO:0000256" key="6">
    <source>
        <dbReference type="ARBA" id="ARBA00022741"/>
    </source>
</evidence>
<evidence type="ECO:0000256" key="7">
    <source>
        <dbReference type="ARBA" id="ARBA00022777"/>
    </source>
</evidence>
<dbReference type="GO" id="GO:0042274">
    <property type="term" value="P:ribosomal small subunit biogenesis"/>
    <property type="evidence" value="ECO:0007669"/>
    <property type="project" value="UniProtKB-UniRule"/>
</dbReference>
<dbReference type="InterPro" id="IPR020618">
    <property type="entry name" value="Adenyl_kinase_AK6"/>
</dbReference>
<evidence type="ECO:0000313" key="11">
    <source>
        <dbReference type="EMBL" id="RKP36557.1"/>
    </source>
</evidence>
<dbReference type="GO" id="GO:0005634">
    <property type="term" value="C:nucleus"/>
    <property type="evidence" value="ECO:0007669"/>
    <property type="project" value="UniProtKB-SubCell"/>
</dbReference>
<comment type="catalytic activity">
    <reaction evidence="1 10">
        <text>AMP + ATP = 2 ADP</text>
        <dbReference type="Rhea" id="RHEA:12973"/>
        <dbReference type="ChEBI" id="CHEBI:30616"/>
        <dbReference type="ChEBI" id="CHEBI:456215"/>
        <dbReference type="ChEBI" id="CHEBI:456216"/>
        <dbReference type="EC" id="2.7.4.3"/>
    </reaction>
</comment>
<organism evidence="11 12">
    <name type="scientific">Dimargaris cristalligena</name>
    <dbReference type="NCBI Taxonomy" id="215637"/>
    <lineage>
        <taxon>Eukaryota</taxon>
        <taxon>Fungi</taxon>
        <taxon>Fungi incertae sedis</taxon>
        <taxon>Zoopagomycota</taxon>
        <taxon>Kickxellomycotina</taxon>
        <taxon>Dimargaritomycetes</taxon>
        <taxon>Dimargaritales</taxon>
        <taxon>Dimargaritaceae</taxon>
        <taxon>Dimargaris</taxon>
    </lineage>
</organism>
<keyword evidence="9 10" id="KW-0539">Nucleus</keyword>
<keyword evidence="4 10" id="KW-0698">rRNA processing</keyword>
<proteinExistence type="inferred from homology"/>
<keyword evidence="8 10" id="KW-0067">ATP-binding</keyword>
<dbReference type="PANTHER" id="PTHR12595:SF0">
    <property type="entry name" value="ADENYLATE KINASE ISOENZYME 6"/>
    <property type="match status" value="1"/>
</dbReference>
<comment type="similarity">
    <text evidence="10">Belongs to the adenylate kinase family. AK6 subfamily.</text>
</comment>
<feature type="region of interest" description="LID" evidence="10">
    <location>
        <begin position="111"/>
        <end position="121"/>
    </location>
</feature>
<keyword evidence="6 10" id="KW-0547">Nucleotide-binding</keyword>
<feature type="binding site" evidence="10">
    <location>
        <position position="20"/>
    </location>
    <ligand>
        <name>ATP</name>
        <dbReference type="ChEBI" id="CHEBI:30616"/>
    </ligand>
</feature>
<comment type="function">
    <text evidence="10">Broad-specificity nucleoside monophosphate (NMP) kinase that catalyzes the reversible transfer of the terminal phosphate group between nucleoside triphosphates and monophosphates. Has also ATPase activity. Involved in the late cytoplasmic maturation steps of the 40S ribosomal particles, specifically 18S rRNA maturation. While NMP activity is not required for ribosome maturation, ATPase activity is. Associates transiently with small ribosomal subunit protein uS11. ATP hydrolysis breaks the interaction with uS11. May temporarily remove uS11 from the ribosome to enable a conformational change of the ribosomal RNA that is needed for the final maturation step of the small ribosomal subunit. Its NMP activity may have a role in nuclear energy homeostasis.</text>
</comment>
<keyword evidence="2 10" id="KW-0963">Cytoplasm</keyword>
<dbReference type="GO" id="GO:0016887">
    <property type="term" value="F:ATP hydrolysis activity"/>
    <property type="evidence" value="ECO:0007669"/>
    <property type="project" value="UniProtKB-UniRule"/>
</dbReference>
<feature type="binding site" evidence="10">
    <location>
        <position position="16"/>
    </location>
    <ligand>
        <name>ATP</name>
        <dbReference type="ChEBI" id="CHEBI:30616"/>
    </ligand>
</feature>
<dbReference type="HAMAP" id="MF_00039">
    <property type="entry name" value="Adenylate_kinase_AK6"/>
    <property type="match status" value="1"/>
</dbReference>
<evidence type="ECO:0000313" key="12">
    <source>
        <dbReference type="Proteomes" id="UP000268162"/>
    </source>
</evidence>
<dbReference type="PANTHER" id="PTHR12595">
    <property type="entry name" value="POS9-ACTIVATING FACTOR FAP7-RELATED"/>
    <property type="match status" value="1"/>
</dbReference>
<feature type="region of interest" description="NMPbind" evidence="10">
    <location>
        <begin position="36"/>
        <end position="59"/>
    </location>
</feature>
<dbReference type="GO" id="GO:0005737">
    <property type="term" value="C:cytoplasm"/>
    <property type="evidence" value="ECO:0007669"/>
    <property type="project" value="UniProtKB-SubCell"/>
</dbReference>
<keyword evidence="3 10" id="KW-0690">Ribosome biogenesis</keyword>
<reference evidence="12" key="1">
    <citation type="journal article" date="2018" name="Nat. Microbiol.">
        <title>Leveraging single-cell genomics to expand the fungal tree of life.</title>
        <authorList>
            <person name="Ahrendt S.R."/>
            <person name="Quandt C.A."/>
            <person name="Ciobanu D."/>
            <person name="Clum A."/>
            <person name="Salamov A."/>
            <person name="Andreopoulos B."/>
            <person name="Cheng J.F."/>
            <person name="Woyke T."/>
            <person name="Pelin A."/>
            <person name="Henrissat B."/>
            <person name="Reynolds N.K."/>
            <person name="Benny G.L."/>
            <person name="Smith M.E."/>
            <person name="James T.Y."/>
            <person name="Grigoriev I.V."/>
        </authorList>
    </citation>
    <scope>NUCLEOTIDE SEQUENCE [LARGE SCALE GENOMIC DNA]</scope>
    <source>
        <strain evidence="12">RSA 468</strain>
    </source>
</reference>
<sequence length="174" mass="19636">MAQPRLPNILITGTPGTGKTTLSELASLKTGMEHINVTDLVKARGFHSGLDTEFDTLILDEDLLLDEMEIMVQPGGKIVDFHTCGIFPERWFDLVIVLTTDNTTLYDRLAARDYSAKKIQENVDCEIMQVVLDEARESYKNDILVNLDSSTPDQMEQNVLRIAQWLESYMAGRQ</sequence>
<dbReference type="GO" id="GO:0006364">
    <property type="term" value="P:rRNA processing"/>
    <property type="evidence" value="ECO:0007669"/>
    <property type="project" value="UniProtKB-KW"/>
</dbReference>
<name>A0A4P9ZSX4_9FUNG</name>
<dbReference type="Gene3D" id="3.40.50.300">
    <property type="entry name" value="P-loop containing nucleotide triphosphate hydrolases"/>
    <property type="match status" value="1"/>
</dbReference>
<dbReference type="GO" id="GO:0004017">
    <property type="term" value="F:AMP kinase activity"/>
    <property type="evidence" value="ECO:0007669"/>
    <property type="project" value="UniProtKB-UniRule"/>
</dbReference>
<comment type="caution">
    <text evidence="10">Lacks conserved residue(s) required for the propagation of feature annotation.</text>
</comment>
<dbReference type="FunFam" id="3.40.50.300:FF:000372">
    <property type="entry name" value="Adenylate kinase isoenzyme 6 homolog"/>
    <property type="match status" value="1"/>
</dbReference>
<dbReference type="EMBL" id="ML002633">
    <property type="protein sequence ID" value="RKP36557.1"/>
    <property type="molecule type" value="Genomic_DNA"/>
</dbReference>
<accession>A0A4P9ZSX4</accession>
<evidence type="ECO:0000256" key="3">
    <source>
        <dbReference type="ARBA" id="ARBA00022517"/>
    </source>
</evidence>
<feature type="binding site" evidence="10">
    <location>
        <position position="18"/>
    </location>
    <ligand>
        <name>ATP</name>
        <dbReference type="ChEBI" id="CHEBI:30616"/>
    </ligand>
</feature>
<evidence type="ECO:0000256" key="1">
    <source>
        <dbReference type="ARBA" id="ARBA00000582"/>
    </source>
</evidence>
<evidence type="ECO:0000256" key="10">
    <source>
        <dbReference type="HAMAP-Rule" id="MF_03173"/>
    </source>
</evidence>
<comment type="subcellular location">
    <subcellularLocation>
        <location evidence="10">Cytoplasm</location>
    </subcellularLocation>
    <subcellularLocation>
        <location evidence="10">Nucleus</location>
    </subcellularLocation>
</comment>
<keyword evidence="7 10" id="KW-0418">Kinase</keyword>
<gene>
    <name evidence="11" type="ORF">BJ085DRAFT_21057</name>
</gene>
<evidence type="ECO:0000256" key="5">
    <source>
        <dbReference type="ARBA" id="ARBA00022679"/>
    </source>
</evidence>
<dbReference type="Pfam" id="PF13238">
    <property type="entry name" value="AAA_18"/>
    <property type="match status" value="1"/>
</dbReference>
<protein>
    <recommendedName>
        <fullName evidence="10">Adenylate kinase isoenzyme 6 homolog</fullName>
        <shortName evidence="10">AK6</shortName>
        <ecNumber evidence="10">2.7.4.3</ecNumber>
    </recommendedName>
    <alternativeName>
        <fullName evidence="10">Dual activity adenylate kinase/ATPase</fullName>
        <shortName evidence="10">AK/ATPase</shortName>
    </alternativeName>
</protein>
<dbReference type="OrthoDB" id="10251185at2759"/>
<dbReference type="InterPro" id="IPR027417">
    <property type="entry name" value="P-loop_NTPase"/>
</dbReference>
<feature type="binding site" evidence="10">
    <location>
        <position position="19"/>
    </location>
    <ligand>
        <name>ATP</name>
        <dbReference type="ChEBI" id="CHEBI:30616"/>
    </ligand>
</feature>
<comment type="catalytic activity">
    <reaction evidence="10">
        <text>ATP + H2O = ADP + phosphate + H(+)</text>
        <dbReference type="Rhea" id="RHEA:13065"/>
        <dbReference type="ChEBI" id="CHEBI:15377"/>
        <dbReference type="ChEBI" id="CHEBI:15378"/>
        <dbReference type="ChEBI" id="CHEBI:30616"/>
        <dbReference type="ChEBI" id="CHEBI:43474"/>
        <dbReference type="ChEBI" id="CHEBI:456216"/>
    </reaction>
</comment>
<feature type="binding site" evidence="10">
    <location>
        <position position="21"/>
    </location>
    <ligand>
        <name>ATP</name>
        <dbReference type="ChEBI" id="CHEBI:30616"/>
    </ligand>
</feature>
<dbReference type="SUPFAM" id="SSF52540">
    <property type="entry name" value="P-loop containing nucleoside triphosphate hydrolases"/>
    <property type="match status" value="1"/>
</dbReference>
<evidence type="ECO:0000256" key="4">
    <source>
        <dbReference type="ARBA" id="ARBA00022552"/>
    </source>
</evidence>